<protein>
    <submittedName>
        <fullName evidence="1">Uncharacterized protein</fullName>
    </submittedName>
</protein>
<sequence>MFVNTMFIKSTVVNVVVINNMVINNAVMSKCSYEYYAIHDFGKNRLFMLYVSIYANTFNVKLKIFQG</sequence>
<name>A0A2D0J1V6_XENBU</name>
<dbReference type="EMBL" id="NIBS01000006">
    <property type="protein sequence ID" value="PHM28250.1"/>
    <property type="molecule type" value="Genomic_DNA"/>
</dbReference>
<evidence type="ECO:0000313" key="2">
    <source>
        <dbReference type="Proteomes" id="UP000225833"/>
    </source>
</evidence>
<accession>A0A2D0J1V6</accession>
<proteinExistence type="predicted"/>
<dbReference type="AlphaFoldDB" id="A0A2D0J1V6"/>
<gene>
    <name evidence="1" type="ORF">Xbud_01648</name>
</gene>
<evidence type="ECO:0000313" key="1">
    <source>
        <dbReference type="EMBL" id="PHM28250.1"/>
    </source>
</evidence>
<comment type="caution">
    <text evidence="1">The sequence shown here is derived from an EMBL/GenBank/DDBJ whole genome shotgun (WGS) entry which is preliminary data.</text>
</comment>
<organism evidence="1 2">
    <name type="scientific">Xenorhabdus budapestensis</name>
    <dbReference type="NCBI Taxonomy" id="290110"/>
    <lineage>
        <taxon>Bacteria</taxon>
        <taxon>Pseudomonadati</taxon>
        <taxon>Pseudomonadota</taxon>
        <taxon>Gammaproteobacteria</taxon>
        <taxon>Enterobacterales</taxon>
        <taxon>Morganellaceae</taxon>
        <taxon>Xenorhabdus</taxon>
    </lineage>
</organism>
<dbReference type="Proteomes" id="UP000225833">
    <property type="component" value="Unassembled WGS sequence"/>
</dbReference>
<reference evidence="1 2" key="1">
    <citation type="journal article" date="2017" name="Nat. Microbiol.">
        <title>Natural product diversity associated with the nematode symbionts Photorhabdus and Xenorhabdus.</title>
        <authorList>
            <person name="Tobias N.J."/>
            <person name="Wolff H."/>
            <person name="Djahanschiri B."/>
            <person name="Grundmann F."/>
            <person name="Kronenwerth M."/>
            <person name="Shi Y.M."/>
            <person name="Simonyi S."/>
            <person name="Grun P."/>
            <person name="Shapiro-Ilan D."/>
            <person name="Pidot S.J."/>
            <person name="Stinear T.P."/>
            <person name="Ebersberger I."/>
            <person name="Bode H.B."/>
        </authorList>
    </citation>
    <scope>NUCLEOTIDE SEQUENCE [LARGE SCALE GENOMIC DNA]</scope>
    <source>
        <strain evidence="1 2">DSM 16342</strain>
    </source>
</reference>